<evidence type="ECO:0000313" key="3">
    <source>
        <dbReference type="Proteomes" id="UP000600449"/>
    </source>
</evidence>
<evidence type="ECO:0000313" key="2">
    <source>
        <dbReference type="EMBL" id="GGK32207.1"/>
    </source>
</evidence>
<keyword evidence="1" id="KW-0472">Membrane</keyword>
<evidence type="ECO:0008006" key="4">
    <source>
        <dbReference type="Google" id="ProtNLM"/>
    </source>
</evidence>
<proteinExistence type="predicted"/>
<reference evidence="2 3" key="1">
    <citation type="journal article" date="2014" name="Int. J. Syst. Evol. Microbiol.">
        <title>Complete genome sequence of Corynebacterium casei LMG S-19264T (=DSM 44701T), isolated from a smear-ripened cheese.</title>
        <authorList>
            <consortium name="US DOE Joint Genome Institute (JGI-PGF)"/>
            <person name="Walter F."/>
            <person name="Albersmeier A."/>
            <person name="Kalinowski J."/>
            <person name="Ruckert C."/>
        </authorList>
    </citation>
    <scope>NUCLEOTIDE SEQUENCE [LARGE SCALE GENOMIC DNA]</scope>
    <source>
        <strain evidence="2 3">CGMCC 1.9161</strain>
    </source>
</reference>
<dbReference type="InterPro" id="IPR024399">
    <property type="entry name" value="DUF2628"/>
</dbReference>
<name>A0A917V3J7_9HYPH</name>
<dbReference type="Proteomes" id="UP000600449">
    <property type="component" value="Unassembled WGS sequence"/>
</dbReference>
<gene>
    <name evidence="2" type="ORF">GCM10011322_18610</name>
</gene>
<keyword evidence="1" id="KW-1133">Transmembrane helix</keyword>
<comment type="caution">
    <text evidence="2">The sequence shown here is derived from an EMBL/GenBank/DDBJ whole genome shotgun (WGS) entry which is preliminary data.</text>
</comment>
<organism evidence="2 3">
    <name type="scientific">Salinarimonas ramus</name>
    <dbReference type="NCBI Taxonomy" id="690164"/>
    <lineage>
        <taxon>Bacteria</taxon>
        <taxon>Pseudomonadati</taxon>
        <taxon>Pseudomonadota</taxon>
        <taxon>Alphaproteobacteria</taxon>
        <taxon>Hyphomicrobiales</taxon>
        <taxon>Salinarimonadaceae</taxon>
        <taxon>Salinarimonas</taxon>
    </lineage>
</organism>
<feature type="transmembrane region" description="Helical" evidence="1">
    <location>
        <begin position="47"/>
        <end position="68"/>
    </location>
</feature>
<accession>A0A917V3J7</accession>
<dbReference type="RefSeq" id="WP_188912026.1">
    <property type="nucleotide sequence ID" value="NZ_BMMF01000005.1"/>
</dbReference>
<dbReference type="EMBL" id="BMMF01000005">
    <property type="protein sequence ID" value="GGK32207.1"/>
    <property type="molecule type" value="Genomic_DNA"/>
</dbReference>
<evidence type="ECO:0000256" key="1">
    <source>
        <dbReference type="SAM" id="Phobius"/>
    </source>
</evidence>
<protein>
    <recommendedName>
        <fullName evidence="4">DUF2628 domain-containing protein</fullName>
    </recommendedName>
</protein>
<sequence length="162" mass="17458">MRTYTVHLPGDARVGDPAAYERAVLVRDGFVWPAFFFSVLWMLWHRLWLAAIASVVALAAFSWALGALGVDPGAAVLANLLVSVLIGLEASSLRRWTYARRGWRIVDVVSAPGYDEADALACARWMALAARPAPAPALVAPGRDETPREIVPFGFAGAEGAR</sequence>
<dbReference type="AlphaFoldDB" id="A0A917V3J7"/>
<keyword evidence="3" id="KW-1185">Reference proteome</keyword>
<keyword evidence="1" id="KW-0812">Transmembrane</keyword>
<feature type="transmembrane region" description="Helical" evidence="1">
    <location>
        <begin position="74"/>
        <end position="93"/>
    </location>
</feature>
<dbReference type="Pfam" id="PF10947">
    <property type="entry name" value="DUF2628"/>
    <property type="match status" value="1"/>
</dbReference>